<dbReference type="SUPFAM" id="SSF81891">
    <property type="entry name" value="Poly A polymerase C-terminal region-like"/>
    <property type="match status" value="1"/>
</dbReference>
<dbReference type="EMBL" id="NLFK01000003">
    <property type="protein sequence ID" value="OZN25368.1"/>
    <property type="molecule type" value="Genomic_DNA"/>
</dbReference>
<feature type="region of interest" description="Disordered" evidence="9">
    <location>
        <begin position="1"/>
        <end position="25"/>
    </location>
</feature>
<dbReference type="HAMAP" id="MF_00957">
    <property type="entry name" value="PolyA_pol"/>
    <property type="match status" value="1"/>
</dbReference>
<feature type="active site" evidence="7">
    <location>
        <position position="107"/>
    </location>
</feature>
<feature type="domain" description="tRNA nucleotidyltransferase/poly(A) polymerase RNA and SrmB- binding" evidence="12">
    <location>
        <begin position="246"/>
        <end position="305"/>
    </location>
</feature>
<keyword evidence="14" id="KW-1185">Reference proteome</keyword>
<gene>
    <name evidence="7" type="primary">pcnB</name>
    <name evidence="13" type="ORF">CFY87_04385</name>
</gene>
<comment type="caution">
    <text evidence="13">The sequence shown here is derived from an EMBL/GenBank/DDBJ whole genome shotgun (WGS) entry which is preliminary data.</text>
</comment>
<feature type="active site" evidence="7">
    <location>
        <position position="105"/>
    </location>
</feature>
<keyword evidence="3 7" id="KW-0547">Nucleotide-binding</keyword>
<evidence type="ECO:0000256" key="9">
    <source>
        <dbReference type="SAM" id="MobiDB-lite"/>
    </source>
</evidence>
<dbReference type="NCBIfam" id="TIGR01942">
    <property type="entry name" value="pcnB"/>
    <property type="match status" value="1"/>
</dbReference>
<evidence type="ECO:0000313" key="13">
    <source>
        <dbReference type="EMBL" id="OZN25368.1"/>
    </source>
</evidence>
<dbReference type="Pfam" id="PF12626">
    <property type="entry name" value="PolyA_pol_arg_C"/>
    <property type="match status" value="1"/>
</dbReference>
<accession>A0ABX4FSJ2</accession>
<dbReference type="PANTHER" id="PTHR43051">
    <property type="entry name" value="POLYNUCLEOTIDE ADENYLYLTRANSFERASE FAMILY PROTEIN"/>
    <property type="match status" value="1"/>
</dbReference>
<feature type="domain" description="Polymerase A arginine-rich C-terminal" evidence="11">
    <location>
        <begin position="363"/>
        <end position="481"/>
    </location>
</feature>
<dbReference type="Proteomes" id="UP000215738">
    <property type="component" value="Unassembled WGS sequence"/>
</dbReference>
<evidence type="ECO:0000256" key="5">
    <source>
        <dbReference type="ARBA" id="ARBA00022884"/>
    </source>
</evidence>
<evidence type="ECO:0000313" key="14">
    <source>
        <dbReference type="Proteomes" id="UP000215738"/>
    </source>
</evidence>
<evidence type="ECO:0000259" key="11">
    <source>
        <dbReference type="Pfam" id="PF12626"/>
    </source>
</evidence>
<evidence type="ECO:0000256" key="3">
    <source>
        <dbReference type="ARBA" id="ARBA00022741"/>
    </source>
</evidence>
<evidence type="ECO:0000259" key="10">
    <source>
        <dbReference type="Pfam" id="PF01743"/>
    </source>
</evidence>
<keyword evidence="4 7" id="KW-0067">ATP-binding</keyword>
<evidence type="ECO:0000256" key="7">
    <source>
        <dbReference type="HAMAP-Rule" id="MF_00957"/>
    </source>
</evidence>
<dbReference type="InterPro" id="IPR002646">
    <property type="entry name" value="PolA_pol_head_dom"/>
</dbReference>
<dbReference type="Gene3D" id="1.10.3090.10">
    <property type="entry name" value="cca-adding enzyme, domain 2"/>
    <property type="match status" value="1"/>
</dbReference>
<dbReference type="PANTHER" id="PTHR43051:SF1">
    <property type="entry name" value="POLYNUCLEOTIDE ADENYLYLTRANSFERASE FAMILY PROTEIN"/>
    <property type="match status" value="1"/>
</dbReference>
<evidence type="ECO:0000256" key="2">
    <source>
        <dbReference type="ARBA" id="ARBA00022679"/>
    </source>
</evidence>
<organism evidence="13 14">
    <name type="scientific">Actinobacillus seminis</name>
    <dbReference type="NCBI Taxonomy" id="722"/>
    <lineage>
        <taxon>Bacteria</taxon>
        <taxon>Pseudomonadati</taxon>
        <taxon>Pseudomonadota</taxon>
        <taxon>Gammaproteobacteria</taxon>
        <taxon>Pasteurellales</taxon>
        <taxon>Pasteurellaceae</taxon>
        <taxon>Actinobacillus</taxon>
    </lineage>
</organism>
<feature type="active site" evidence="7">
    <location>
        <position position="187"/>
    </location>
</feature>
<dbReference type="InterPro" id="IPR052191">
    <property type="entry name" value="tRNA_ntf/polyA_polymerase_I"/>
</dbReference>
<protein>
    <recommendedName>
        <fullName evidence="7">Poly(A) polymerase I</fullName>
        <shortName evidence="7">PAP I</shortName>
        <ecNumber evidence="7">2.7.7.19</ecNumber>
    </recommendedName>
</protein>
<evidence type="ECO:0000256" key="6">
    <source>
        <dbReference type="ARBA" id="ARBA00023163"/>
    </source>
</evidence>
<evidence type="ECO:0000256" key="1">
    <source>
        <dbReference type="ARBA" id="ARBA00022664"/>
    </source>
</evidence>
<reference evidence="13 14" key="1">
    <citation type="submission" date="2017-07" db="EMBL/GenBank/DDBJ databases">
        <title>Virulence factors identified in Actinobacillus seminis.</title>
        <authorList>
            <person name="Negrete-Abascal E."/>
            <person name="Vaca-Pacheco S."/>
            <person name="Montes-Garcia F."/>
            <person name="Leyto-Gil A.M."/>
            <person name="Fragoso-Garcia E."/>
            <person name="Carvente-Garcia R."/>
            <person name="Perez-Agueros S."/>
            <person name="Castelan-Sanchez H.G."/>
            <person name="Garcia-Molina A."/>
            <person name="Villamar T.E."/>
            <person name="Vazquez-Cruz C."/>
        </authorList>
    </citation>
    <scope>NUCLEOTIDE SEQUENCE [LARGE SCALE GENOMIC DNA]</scope>
    <source>
        <strain evidence="13 14">ATCC 15768</strain>
    </source>
</reference>
<dbReference type="SUPFAM" id="SSF81301">
    <property type="entry name" value="Nucleotidyltransferase"/>
    <property type="match status" value="1"/>
</dbReference>
<evidence type="ECO:0000256" key="4">
    <source>
        <dbReference type="ARBA" id="ARBA00022840"/>
    </source>
</evidence>
<feature type="region of interest" description="Disordered" evidence="9">
    <location>
        <begin position="469"/>
        <end position="488"/>
    </location>
</feature>
<comment type="catalytic activity">
    <reaction evidence="7">
        <text>RNA(n) + ATP = RNA(n)-3'-adenine ribonucleotide + diphosphate</text>
        <dbReference type="Rhea" id="RHEA:11332"/>
        <dbReference type="Rhea" id="RHEA-COMP:14527"/>
        <dbReference type="Rhea" id="RHEA-COMP:17347"/>
        <dbReference type="ChEBI" id="CHEBI:30616"/>
        <dbReference type="ChEBI" id="CHEBI:33019"/>
        <dbReference type="ChEBI" id="CHEBI:140395"/>
        <dbReference type="ChEBI" id="CHEBI:173115"/>
        <dbReference type="EC" id="2.7.7.19"/>
    </reaction>
</comment>
<evidence type="ECO:0000259" key="12">
    <source>
        <dbReference type="Pfam" id="PF12627"/>
    </source>
</evidence>
<proteinExistence type="inferred from homology"/>
<sequence>MLGKKKNAQPVVNEHKTTDSQTKTHFKPVLPRNAAPFANPSALPKTALSRHYHKAVIKASQFGIYPHMISKNALFVVEKLQRQGFEAYVVGGCLRDLLLGKKPKDFDVATNARPEQVLAIFQRQCRLVGRRFRLAHVMFGRDIIEVATFRAHHQETNNEKQAKQNKDGMLLRDNVYGTLEQDAARRDFTVNALYYNPQNNTLCDYFHGLEDLKAGKLRLIGDPVVRYQEDPVRMLRSIRFMAKLDMFLEKPSEAPIRPLAPLLKNIPPARLFDESLKLLQNGYGVKTYKLLREYHLFEQLFPALMPYFTEQEDSFAERMILKSLSSTDERLADKLRINPAFLFAAFFWYPLREKVEMLKNEGGLNNHDAYALAGNEVLDTLCRSLAAPRRHTAVIRDIWFLQLQLLKRTGNTPVKTMAHPKFRAAFDLLAMRAEIEGGEYVELVAWWHEYQLSNIEQRINLIKEQQRLHPKPKRKYYPRKRRSTPKTV</sequence>
<keyword evidence="6 7" id="KW-0804">Transcription</keyword>
<dbReference type="InterPro" id="IPR032828">
    <property type="entry name" value="PolyA_RNA-bd"/>
</dbReference>
<dbReference type="EC" id="2.7.7.19" evidence="7"/>
<name>A0ABX4FSJ2_9PAST</name>
<keyword evidence="1 7" id="KW-0507">mRNA processing</keyword>
<comment type="similarity">
    <text evidence="7 8">Belongs to the tRNA nucleotidyltransferase/poly(A) polymerase family.</text>
</comment>
<keyword evidence="2 7" id="KW-0808">Transferase</keyword>
<dbReference type="InterPro" id="IPR010206">
    <property type="entry name" value="PolA_pol_I"/>
</dbReference>
<feature type="domain" description="Poly A polymerase head" evidence="10">
    <location>
        <begin position="87"/>
        <end position="218"/>
    </location>
</feature>
<comment type="function">
    <text evidence="7">Adds poly(A) tail to the 3' end of many RNAs, which usually targets these RNAs for decay. Plays a significant role in the global control of gene expression, through influencing the rate of transcript degradation, and in the general RNA quality control.</text>
</comment>
<keyword evidence="5 7" id="KW-0694">RNA-binding</keyword>
<dbReference type="Pfam" id="PF01743">
    <property type="entry name" value="PolyA_pol"/>
    <property type="match status" value="1"/>
</dbReference>
<dbReference type="Pfam" id="PF12627">
    <property type="entry name" value="PolyA_pol_RNAbd"/>
    <property type="match status" value="1"/>
</dbReference>
<dbReference type="InterPro" id="IPR025866">
    <property type="entry name" value="PolyA_pol_arg_C_dom"/>
</dbReference>
<dbReference type="CDD" id="cd05398">
    <property type="entry name" value="NT_ClassII-CCAase"/>
    <property type="match status" value="1"/>
</dbReference>
<dbReference type="InterPro" id="IPR043519">
    <property type="entry name" value="NT_sf"/>
</dbReference>
<evidence type="ECO:0000256" key="8">
    <source>
        <dbReference type="RuleBase" id="RU003953"/>
    </source>
</evidence>
<dbReference type="Gene3D" id="3.30.460.10">
    <property type="entry name" value="Beta Polymerase, domain 2"/>
    <property type="match status" value="1"/>
</dbReference>